<evidence type="ECO:0000256" key="3">
    <source>
        <dbReference type="ARBA" id="ARBA00022989"/>
    </source>
</evidence>
<evidence type="ECO:0000313" key="6">
    <source>
        <dbReference type="EMBL" id="EEX50750.1"/>
    </source>
</evidence>
<dbReference type="Proteomes" id="UP000005519">
    <property type="component" value="Unassembled WGS sequence"/>
</dbReference>
<dbReference type="InterPro" id="IPR023380">
    <property type="entry name" value="DsbB-like_sf"/>
</dbReference>
<dbReference type="GO" id="GO:0006457">
    <property type="term" value="P:protein folding"/>
    <property type="evidence" value="ECO:0007669"/>
    <property type="project" value="InterPro"/>
</dbReference>
<dbReference type="HOGENOM" id="CLU_045364_0_0_6"/>
<dbReference type="Gene3D" id="1.20.1550.10">
    <property type="entry name" value="DsbB-like"/>
    <property type="match status" value="1"/>
</dbReference>
<feature type="transmembrane region" description="Helical" evidence="5">
    <location>
        <begin position="66"/>
        <end position="82"/>
    </location>
</feature>
<accession>C9PNV9</accession>
<feature type="transmembrane region" description="Helical" evidence="5">
    <location>
        <begin position="9"/>
        <end position="29"/>
    </location>
</feature>
<feature type="transmembrane region" description="Helical" evidence="5">
    <location>
        <begin position="107"/>
        <end position="127"/>
    </location>
</feature>
<organism evidence="6 7">
    <name type="scientific">Pasteurella dagmatis ATCC 43325</name>
    <dbReference type="NCBI Taxonomy" id="667128"/>
    <lineage>
        <taxon>Bacteria</taxon>
        <taxon>Pseudomonadati</taxon>
        <taxon>Pseudomonadota</taxon>
        <taxon>Gammaproteobacteria</taxon>
        <taxon>Pasteurellales</taxon>
        <taxon>Pasteurellaceae</taxon>
        <taxon>Pasteurella</taxon>
    </lineage>
</organism>
<keyword evidence="7" id="KW-1185">Reference proteome</keyword>
<dbReference type="Pfam" id="PF02600">
    <property type="entry name" value="DsbB"/>
    <property type="match status" value="1"/>
</dbReference>
<keyword evidence="4 5" id="KW-0472">Membrane</keyword>
<evidence type="ECO:0000256" key="1">
    <source>
        <dbReference type="ARBA" id="ARBA00004141"/>
    </source>
</evidence>
<dbReference type="InterPro" id="IPR003752">
    <property type="entry name" value="DiS_bond_form_DsbB/BdbC"/>
</dbReference>
<sequence length="497" mass="55925">MNEKVFNSILSLSALVIAIVLGVASFYLGFIDKESPCILCWAHRMLMIGTVMFAFMIVRYGPKPKYVGWIIFIGVFGMFAGFRHSSGSFAWDIHQGWWAEILGAHTYTWPIVIQGVVLVFTALLFLFTKNVYSFVSESYKPFSKLTKTTMVAFMVVVAGNIVQAFISTGYPPNMGVGNPTRLSFNPDYWYWTTDSWKRLNRPTGFRNSWDVEQPDLPSQPSTQQFILDSAQAPLVSTNKLAVIKQDKIKVPLNAPATDIAFNGADKYLVTTEKWGLYLLDNALENVKRFAVLDHLNGANGRVPVGSAFFSETEFGVLGWNKIFVFFKEDDTRTAKQNFPSFIEGLDQYSVTARGAYNTVRARMHHVLSMAYLPENNSVYSATVPSMKHKKLIISRFDKRDNLLSEEFIPAVKDGMTLREGKALADYYIMGLTAHDGALYAVSKQFSQVLKIDPVSKQITQVYEFSGIMNPQGITFKDGVMQILSYENGENILYSLSE</sequence>
<proteinExistence type="predicted"/>
<evidence type="ECO:0000313" key="7">
    <source>
        <dbReference type="Proteomes" id="UP000005519"/>
    </source>
</evidence>
<gene>
    <name evidence="6" type="ORF">HMPREF0621_0691</name>
</gene>
<dbReference type="GO" id="GO:0016020">
    <property type="term" value="C:membrane"/>
    <property type="evidence" value="ECO:0007669"/>
    <property type="project" value="UniProtKB-SubCell"/>
</dbReference>
<feature type="transmembrane region" description="Helical" evidence="5">
    <location>
        <begin position="148"/>
        <end position="166"/>
    </location>
</feature>
<dbReference type="AlphaFoldDB" id="C9PNV9"/>
<dbReference type="RefSeq" id="WP_005763572.1">
    <property type="nucleotide sequence ID" value="NZ_GG704811.1"/>
</dbReference>
<comment type="subcellular location">
    <subcellularLocation>
        <location evidence="1">Membrane</location>
        <topology evidence="1">Multi-pass membrane protein</topology>
    </subcellularLocation>
</comment>
<comment type="caution">
    <text evidence="6">The sequence shown here is derived from an EMBL/GenBank/DDBJ whole genome shotgun (WGS) entry which is preliminary data.</text>
</comment>
<dbReference type="EMBL" id="ACZR01000006">
    <property type="protein sequence ID" value="EEX50750.1"/>
    <property type="molecule type" value="Genomic_DNA"/>
</dbReference>
<dbReference type="OrthoDB" id="5288276at2"/>
<dbReference type="SUPFAM" id="SSF63825">
    <property type="entry name" value="YWTD domain"/>
    <property type="match status" value="1"/>
</dbReference>
<reference evidence="6 7" key="1">
    <citation type="submission" date="2009-10" db="EMBL/GenBank/DDBJ databases">
        <authorList>
            <person name="Muzny D."/>
            <person name="Qin X."/>
            <person name="Deng J."/>
            <person name="Jiang H."/>
            <person name="Liu Y."/>
            <person name="Qu J."/>
            <person name="Song X.-Z."/>
            <person name="Zhang L."/>
            <person name="Thornton R."/>
            <person name="Coyle M."/>
            <person name="Francisco L."/>
            <person name="Jackson L."/>
            <person name="Javaid M."/>
            <person name="Korchina V."/>
            <person name="Kovar C."/>
            <person name="Mata R."/>
            <person name="Mathew T."/>
            <person name="Ngo R."/>
            <person name="Nguyen L."/>
            <person name="Nguyen N."/>
            <person name="Okwuonu G."/>
            <person name="Ongeri F."/>
            <person name="Pham C."/>
            <person name="Simmons D."/>
            <person name="Wilczek-Boney K."/>
            <person name="Hale W."/>
            <person name="Jakkamsetti A."/>
            <person name="Pham P."/>
            <person name="Ruth R."/>
            <person name="San Lucas F."/>
            <person name="Warren J."/>
            <person name="Zhang J."/>
            <person name="Zhao Z."/>
            <person name="Zhou C."/>
            <person name="Zhu D."/>
            <person name="Lee S."/>
            <person name="Bess C."/>
            <person name="Blankenburg K."/>
            <person name="Forbes L."/>
            <person name="Fu Q."/>
            <person name="Gubbala S."/>
            <person name="Hirani K."/>
            <person name="Jayaseelan J.C."/>
            <person name="Lara F."/>
            <person name="Munidasa M."/>
            <person name="Palculict T."/>
            <person name="Patil S."/>
            <person name="Pu L.-L."/>
            <person name="Saada N."/>
            <person name="Tang L."/>
            <person name="Weissenberger G."/>
            <person name="Zhu Y."/>
            <person name="Hemphill L."/>
            <person name="Shang Y."/>
            <person name="Youmans B."/>
            <person name="Ayvaz T."/>
            <person name="Ross M."/>
            <person name="Santibanez J."/>
            <person name="Aqrawi P."/>
            <person name="Gross S."/>
            <person name="Joshi V."/>
            <person name="Fowler G."/>
            <person name="Nazareth L."/>
            <person name="Reid J."/>
            <person name="Worley K."/>
            <person name="Petrosino J."/>
            <person name="Highlander S."/>
            <person name="Gibbs R."/>
        </authorList>
    </citation>
    <scope>NUCLEOTIDE SEQUENCE [LARGE SCALE GENOMIC DNA]</scope>
    <source>
        <strain evidence="6 7">ATCC 43325</strain>
    </source>
</reference>
<dbReference type="GO" id="GO:0015035">
    <property type="term" value="F:protein-disulfide reductase activity"/>
    <property type="evidence" value="ECO:0007669"/>
    <property type="project" value="InterPro"/>
</dbReference>
<evidence type="ECO:0000256" key="4">
    <source>
        <dbReference type="ARBA" id="ARBA00023136"/>
    </source>
</evidence>
<protein>
    <submittedName>
        <fullName evidence="6">Disulfide bond formation protein DsbB</fullName>
    </submittedName>
</protein>
<feature type="transmembrane region" description="Helical" evidence="5">
    <location>
        <begin position="41"/>
        <end position="59"/>
    </location>
</feature>
<evidence type="ECO:0000256" key="2">
    <source>
        <dbReference type="ARBA" id="ARBA00022692"/>
    </source>
</evidence>
<dbReference type="SUPFAM" id="SSF158442">
    <property type="entry name" value="DsbB-like"/>
    <property type="match status" value="1"/>
</dbReference>
<keyword evidence="3 5" id="KW-1133">Transmembrane helix</keyword>
<keyword evidence="2 5" id="KW-0812">Transmembrane</keyword>
<name>C9PNV9_9PAST</name>
<evidence type="ECO:0000256" key="5">
    <source>
        <dbReference type="SAM" id="Phobius"/>
    </source>
</evidence>